<evidence type="ECO:0000313" key="22">
    <source>
        <dbReference type="Proteomes" id="UP000231932"/>
    </source>
</evidence>
<keyword evidence="5 19" id="KW-0808">Transferase</keyword>
<evidence type="ECO:0000256" key="9">
    <source>
        <dbReference type="ARBA" id="ARBA00022977"/>
    </source>
</evidence>
<gene>
    <name evidence="19" type="primary">thiI</name>
    <name evidence="21" type="ORF">CVV65_06980</name>
</gene>
<evidence type="ECO:0000256" key="19">
    <source>
        <dbReference type="HAMAP-Rule" id="MF_00021"/>
    </source>
</evidence>
<evidence type="ECO:0000256" key="11">
    <source>
        <dbReference type="ARBA" id="ARBA00052330"/>
    </source>
</evidence>
<evidence type="ECO:0000259" key="20">
    <source>
        <dbReference type="PROSITE" id="PS51165"/>
    </source>
</evidence>
<dbReference type="OrthoDB" id="9773948at2"/>
<evidence type="ECO:0000256" key="8">
    <source>
        <dbReference type="ARBA" id="ARBA00022884"/>
    </source>
</evidence>
<keyword evidence="6 19" id="KW-0547">Nucleotide-binding</keyword>
<dbReference type="Gene3D" id="3.30.2130.30">
    <property type="match status" value="1"/>
</dbReference>
<feature type="binding site" evidence="19">
    <location>
        <position position="305"/>
    </location>
    <ligand>
        <name>ATP</name>
        <dbReference type="ChEBI" id="CHEBI:30616"/>
    </ligand>
</feature>
<feature type="binding site" evidence="19">
    <location>
        <position position="296"/>
    </location>
    <ligand>
        <name>ATP</name>
        <dbReference type="ChEBI" id="CHEBI:30616"/>
    </ligand>
</feature>
<dbReference type="InterPro" id="IPR049961">
    <property type="entry name" value="ThiI_N"/>
</dbReference>
<dbReference type="FunFam" id="3.40.50.620:FF:000053">
    <property type="entry name" value="Probable tRNA sulfurtransferase"/>
    <property type="match status" value="1"/>
</dbReference>
<keyword evidence="22" id="KW-1185">Reference proteome</keyword>
<evidence type="ECO:0000256" key="12">
    <source>
        <dbReference type="ARBA" id="ARBA00058382"/>
    </source>
</evidence>
<dbReference type="GO" id="GO:0140741">
    <property type="term" value="F:tRNA-uracil-4 sulfurtransferase activity"/>
    <property type="evidence" value="ECO:0007669"/>
    <property type="project" value="UniProtKB-EC"/>
</dbReference>
<evidence type="ECO:0000256" key="15">
    <source>
        <dbReference type="ARBA" id="ARBA00071867"/>
    </source>
</evidence>
<dbReference type="PROSITE" id="PS51165">
    <property type="entry name" value="THUMP"/>
    <property type="match status" value="1"/>
</dbReference>
<dbReference type="PANTHER" id="PTHR43209:SF1">
    <property type="entry name" value="TRNA SULFURTRANSFERASE"/>
    <property type="match status" value="1"/>
</dbReference>
<dbReference type="Pfam" id="PF22025">
    <property type="entry name" value="ThiI_fer"/>
    <property type="match status" value="1"/>
</dbReference>
<feature type="binding site" evidence="19">
    <location>
        <begin position="192"/>
        <end position="193"/>
    </location>
    <ligand>
        <name>ATP</name>
        <dbReference type="ChEBI" id="CHEBI:30616"/>
    </ligand>
</feature>
<dbReference type="EMBL" id="CP024955">
    <property type="protein sequence ID" value="ATY84703.1"/>
    <property type="molecule type" value="Genomic_DNA"/>
</dbReference>
<evidence type="ECO:0000256" key="17">
    <source>
        <dbReference type="ARBA" id="ARBA00077849"/>
    </source>
</evidence>
<dbReference type="SUPFAM" id="SSF52402">
    <property type="entry name" value="Adenine nucleotide alpha hydrolases-like"/>
    <property type="match status" value="1"/>
</dbReference>
<keyword evidence="8 19" id="KW-0694">RNA-binding</keyword>
<comment type="pathway">
    <text evidence="2 19">Cofactor biosynthesis; thiamine diphosphate biosynthesis.</text>
</comment>
<evidence type="ECO:0000256" key="4">
    <source>
        <dbReference type="ARBA" id="ARBA00022555"/>
    </source>
</evidence>
<dbReference type="InterPro" id="IPR020536">
    <property type="entry name" value="ThiI_AANH"/>
</dbReference>
<dbReference type="UniPathway" id="UPA00060"/>
<dbReference type="InterPro" id="IPR049962">
    <property type="entry name" value="THUMP_ThiI"/>
</dbReference>
<comment type="function">
    <text evidence="12 19">Catalyzes the ATP-dependent transfer of a sulfur to tRNA to produce 4-thiouridine in position 8 of tRNAs, which functions as a near-UV photosensor. Also catalyzes the transfer of sulfur to the sulfur carrier protein ThiS, forming ThiS-thiocarboxylate. This is a step in the synthesis of thiazole, in the thiamine biosynthesis pathway. The sulfur is donated as persulfide by IscS.</text>
</comment>
<evidence type="ECO:0000256" key="5">
    <source>
        <dbReference type="ARBA" id="ARBA00022679"/>
    </source>
</evidence>
<dbReference type="NCBIfam" id="TIGR00342">
    <property type="entry name" value="tRNA uracil 4-sulfurtransferase ThiI"/>
    <property type="match status" value="1"/>
</dbReference>
<evidence type="ECO:0000256" key="13">
    <source>
        <dbReference type="ARBA" id="ARBA00061472"/>
    </source>
</evidence>
<evidence type="ECO:0000256" key="3">
    <source>
        <dbReference type="ARBA" id="ARBA00022490"/>
    </source>
</evidence>
<dbReference type="InterPro" id="IPR050102">
    <property type="entry name" value="tRNA_sulfurtransferase_ThiI"/>
</dbReference>
<dbReference type="GO" id="GO:0005829">
    <property type="term" value="C:cytosol"/>
    <property type="evidence" value="ECO:0007669"/>
    <property type="project" value="TreeGrafter"/>
</dbReference>
<dbReference type="GO" id="GO:0009229">
    <property type="term" value="P:thiamine diphosphate biosynthetic process"/>
    <property type="evidence" value="ECO:0007669"/>
    <property type="project" value="UniProtKB-UniRule"/>
</dbReference>
<feature type="binding site" evidence="19">
    <location>
        <begin position="217"/>
        <end position="218"/>
    </location>
    <ligand>
        <name>ATP</name>
        <dbReference type="ChEBI" id="CHEBI:30616"/>
    </ligand>
</feature>
<evidence type="ECO:0000256" key="14">
    <source>
        <dbReference type="ARBA" id="ARBA00066827"/>
    </source>
</evidence>
<proteinExistence type="inferred from homology"/>
<dbReference type="CDD" id="cd11716">
    <property type="entry name" value="THUMP_ThiI"/>
    <property type="match status" value="1"/>
</dbReference>
<reference evidence="22" key="1">
    <citation type="submission" date="2017-11" db="EMBL/GenBank/DDBJ databases">
        <title>Complete Genome Sequence of Kyrpidia sp. Strain EA-1, a thermophilic, hydrogen-oxidizing Bacterium, isolated from the Azores.</title>
        <authorList>
            <person name="Reiner J.E."/>
            <person name="Lapp C.J."/>
            <person name="Bunk B."/>
            <person name="Gescher J."/>
        </authorList>
    </citation>
    <scope>NUCLEOTIDE SEQUENCE [LARGE SCALE GENOMIC DNA]</scope>
    <source>
        <strain evidence="22">EA-1</strain>
    </source>
</reference>
<dbReference type="GO" id="GO:0000049">
    <property type="term" value="F:tRNA binding"/>
    <property type="evidence" value="ECO:0007669"/>
    <property type="project" value="UniProtKB-UniRule"/>
</dbReference>
<protein>
    <recommendedName>
        <fullName evidence="15 19">Probable tRNA sulfurtransferase</fullName>
        <ecNumber evidence="14 19">2.8.1.4</ecNumber>
    </recommendedName>
    <alternativeName>
        <fullName evidence="16 19">Sulfur carrier protein ThiS sulfurtransferase</fullName>
    </alternativeName>
    <alternativeName>
        <fullName evidence="17 19">Thiamine biosynthesis protein ThiI</fullName>
    </alternativeName>
    <alternativeName>
        <fullName evidence="18 19">tRNA 4-thiouridine synthase</fullName>
    </alternativeName>
</protein>
<dbReference type="GO" id="GO:0005524">
    <property type="term" value="F:ATP binding"/>
    <property type="evidence" value="ECO:0007669"/>
    <property type="project" value="UniProtKB-UniRule"/>
</dbReference>
<dbReference type="PANTHER" id="PTHR43209">
    <property type="entry name" value="TRNA SULFURTRANSFERASE"/>
    <property type="match status" value="1"/>
</dbReference>
<comment type="similarity">
    <text evidence="13 19">Belongs to the ThiI family.</text>
</comment>
<evidence type="ECO:0000313" key="21">
    <source>
        <dbReference type="EMBL" id="ATY84703.1"/>
    </source>
</evidence>
<dbReference type="CDD" id="cd01712">
    <property type="entry name" value="PPase_ThiI"/>
    <property type="match status" value="1"/>
</dbReference>
<evidence type="ECO:0000256" key="6">
    <source>
        <dbReference type="ARBA" id="ARBA00022741"/>
    </source>
</evidence>
<dbReference type="InterPro" id="IPR004114">
    <property type="entry name" value="THUMP_dom"/>
</dbReference>
<comment type="subcellular location">
    <subcellularLocation>
        <location evidence="1 19">Cytoplasm</location>
    </subcellularLocation>
</comment>
<dbReference type="Proteomes" id="UP000231932">
    <property type="component" value="Chromosome"/>
</dbReference>
<dbReference type="GO" id="GO:0052837">
    <property type="term" value="P:thiazole biosynthetic process"/>
    <property type="evidence" value="ECO:0007669"/>
    <property type="project" value="TreeGrafter"/>
</dbReference>
<dbReference type="Pfam" id="PF02926">
    <property type="entry name" value="THUMP"/>
    <property type="match status" value="1"/>
</dbReference>
<dbReference type="RefSeq" id="WP_100667516.1">
    <property type="nucleotide sequence ID" value="NZ_CP024955.1"/>
</dbReference>
<sequence length="410" mass="45394">MYRLLLVREGEAALKGKNRSSFERRLLDNITMALRPFTEARVYRSDGRVLVDVGGHPWEEIAQAVSRVFGVVSLSPVRVAGHDLEDIENAAVDLMEQVVKKAEAGGGSANQPLTFKVEARRAFKGYPLTSPDISRRLGGAVLARVPGLRVDVHEPQVELAVEVRPEEVYLFAERIPGPGGLPVGVSGRAMLLLSGGIDSPVAGWMTMKRGVQVEAVHFDSYPFTSERSRRKVEQLADILGPFEGGMTLHVVHFTDVQKAIRMHCPEPFYVTIMRRMMVRIAERIATRRRALALVTGESLGQVASQTLESMVAINEVATLPILRPLVAWDKVEIIRLARSIGTYETSIQPYEDCCTIFTPRNPSTRPRLDQVHRAEEKLDVEALTRDAADRVESATFGRNWSPAGSMNGAY</sequence>
<evidence type="ECO:0000256" key="2">
    <source>
        <dbReference type="ARBA" id="ARBA00004948"/>
    </source>
</evidence>
<keyword evidence="9 19" id="KW-0784">Thiamine biosynthesis</keyword>
<keyword evidence="3 19" id="KW-0963">Cytoplasm</keyword>
<organism evidence="21 22">
    <name type="scientific">Kyrpidia spormannii</name>
    <dbReference type="NCBI Taxonomy" id="2055160"/>
    <lineage>
        <taxon>Bacteria</taxon>
        <taxon>Bacillati</taxon>
        <taxon>Bacillota</taxon>
        <taxon>Bacilli</taxon>
        <taxon>Bacillales</taxon>
        <taxon>Alicyclobacillaceae</taxon>
        <taxon>Kyrpidia</taxon>
    </lineage>
</organism>
<evidence type="ECO:0000256" key="18">
    <source>
        <dbReference type="ARBA" id="ARBA00080570"/>
    </source>
</evidence>
<dbReference type="SUPFAM" id="SSF143437">
    <property type="entry name" value="THUMP domain-like"/>
    <property type="match status" value="1"/>
</dbReference>
<dbReference type="KEGG" id="kyr:CVV65_06980"/>
<keyword evidence="7 19" id="KW-0067">ATP-binding</keyword>
<evidence type="ECO:0000256" key="16">
    <source>
        <dbReference type="ARBA" id="ARBA00075337"/>
    </source>
</evidence>
<feature type="domain" description="THUMP" evidence="20">
    <location>
        <begin position="59"/>
        <end position="174"/>
    </location>
</feature>
<comment type="catalytic activity">
    <reaction evidence="10 19">
        <text>[ThiI sulfur-carrier protein]-S-sulfanyl-L-cysteine + a uridine in tRNA + 2 reduced [2Fe-2S]-[ferredoxin] + ATP + H(+) = [ThiI sulfur-carrier protein]-L-cysteine + a 4-thiouridine in tRNA + 2 oxidized [2Fe-2S]-[ferredoxin] + AMP + diphosphate</text>
        <dbReference type="Rhea" id="RHEA:24176"/>
        <dbReference type="Rhea" id="RHEA-COMP:10000"/>
        <dbReference type="Rhea" id="RHEA-COMP:10001"/>
        <dbReference type="Rhea" id="RHEA-COMP:13337"/>
        <dbReference type="Rhea" id="RHEA-COMP:13338"/>
        <dbReference type="Rhea" id="RHEA-COMP:13339"/>
        <dbReference type="Rhea" id="RHEA-COMP:13340"/>
        <dbReference type="ChEBI" id="CHEBI:15378"/>
        <dbReference type="ChEBI" id="CHEBI:29950"/>
        <dbReference type="ChEBI" id="CHEBI:30616"/>
        <dbReference type="ChEBI" id="CHEBI:33019"/>
        <dbReference type="ChEBI" id="CHEBI:33737"/>
        <dbReference type="ChEBI" id="CHEBI:33738"/>
        <dbReference type="ChEBI" id="CHEBI:61963"/>
        <dbReference type="ChEBI" id="CHEBI:65315"/>
        <dbReference type="ChEBI" id="CHEBI:136798"/>
        <dbReference type="ChEBI" id="CHEBI:456215"/>
        <dbReference type="EC" id="2.8.1.4"/>
    </reaction>
</comment>
<dbReference type="InterPro" id="IPR014729">
    <property type="entry name" value="Rossmann-like_a/b/a_fold"/>
</dbReference>
<evidence type="ECO:0000256" key="1">
    <source>
        <dbReference type="ARBA" id="ARBA00004496"/>
    </source>
</evidence>
<dbReference type="InterPro" id="IPR003720">
    <property type="entry name" value="tRNA_STrfase"/>
</dbReference>
<dbReference type="SMART" id="SM00981">
    <property type="entry name" value="THUMP"/>
    <property type="match status" value="1"/>
</dbReference>
<dbReference type="AlphaFoldDB" id="A0A2K8N5X2"/>
<dbReference type="EC" id="2.8.1.4" evidence="14 19"/>
<evidence type="ECO:0000256" key="10">
    <source>
        <dbReference type="ARBA" id="ARBA00050570"/>
    </source>
</evidence>
<dbReference type="InterPro" id="IPR054173">
    <property type="entry name" value="ThiI_fer"/>
</dbReference>
<dbReference type="HAMAP" id="MF_00021">
    <property type="entry name" value="ThiI"/>
    <property type="match status" value="1"/>
</dbReference>
<name>A0A2K8N5X2_9BACL</name>
<evidence type="ECO:0000256" key="7">
    <source>
        <dbReference type="ARBA" id="ARBA00022840"/>
    </source>
</evidence>
<dbReference type="Gene3D" id="3.40.50.620">
    <property type="entry name" value="HUPs"/>
    <property type="match status" value="1"/>
</dbReference>
<feature type="binding site" evidence="19">
    <location>
        <position position="274"/>
    </location>
    <ligand>
        <name>ATP</name>
        <dbReference type="ChEBI" id="CHEBI:30616"/>
    </ligand>
</feature>
<accession>A0A2K8N5X2</accession>
<dbReference type="GO" id="GO:0004810">
    <property type="term" value="F:CCA tRNA nucleotidyltransferase activity"/>
    <property type="evidence" value="ECO:0007669"/>
    <property type="project" value="InterPro"/>
</dbReference>
<dbReference type="Pfam" id="PF02568">
    <property type="entry name" value="ThiI"/>
    <property type="match status" value="1"/>
</dbReference>
<keyword evidence="4 19" id="KW-0820">tRNA-binding</keyword>
<comment type="catalytic activity">
    <reaction evidence="11 19">
        <text>[ThiS sulfur-carrier protein]-C-terminal Gly-Gly-AMP + S-sulfanyl-L-cysteinyl-[cysteine desulfurase] + AH2 = [ThiS sulfur-carrier protein]-C-terminal-Gly-aminoethanethioate + L-cysteinyl-[cysteine desulfurase] + A + AMP + 2 H(+)</text>
        <dbReference type="Rhea" id="RHEA:43340"/>
        <dbReference type="Rhea" id="RHEA-COMP:12157"/>
        <dbReference type="Rhea" id="RHEA-COMP:12158"/>
        <dbReference type="Rhea" id="RHEA-COMP:12910"/>
        <dbReference type="Rhea" id="RHEA-COMP:19908"/>
        <dbReference type="ChEBI" id="CHEBI:13193"/>
        <dbReference type="ChEBI" id="CHEBI:15378"/>
        <dbReference type="ChEBI" id="CHEBI:17499"/>
        <dbReference type="ChEBI" id="CHEBI:29950"/>
        <dbReference type="ChEBI" id="CHEBI:61963"/>
        <dbReference type="ChEBI" id="CHEBI:90618"/>
        <dbReference type="ChEBI" id="CHEBI:232372"/>
        <dbReference type="ChEBI" id="CHEBI:456215"/>
    </reaction>
</comment>
<dbReference type="GO" id="GO:0009228">
    <property type="term" value="P:thiamine biosynthetic process"/>
    <property type="evidence" value="ECO:0007669"/>
    <property type="project" value="UniProtKB-KW"/>
</dbReference>
<dbReference type="GO" id="GO:0002937">
    <property type="term" value="P:tRNA 4-thiouridine biosynthesis"/>
    <property type="evidence" value="ECO:0007669"/>
    <property type="project" value="TreeGrafter"/>
</dbReference>